<comment type="subunit">
    <text evidence="6">Interacts with pre-ribosome complex.</text>
</comment>
<dbReference type="GO" id="GO:0042255">
    <property type="term" value="P:ribosome assembly"/>
    <property type="evidence" value="ECO:0007669"/>
    <property type="project" value="InterPro"/>
</dbReference>
<evidence type="ECO:0000256" key="4">
    <source>
        <dbReference type="ARBA" id="ARBA00022884"/>
    </source>
</evidence>
<dbReference type="PANTHER" id="PTHR23415">
    <property type="entry name" value="CYCLIN-DEPENDENT KINASES REGULATORY SUBUNIT/60S RIBOSOME SUBUNIT BIOGENESIS PROTEIN NIP7"/>
    <property type="match status" value="1"/>
</dbReference>
<keyword evidence="3 6" id="KW-0690">Ribosome biogenesis</keyword>
<dbReference type="CDD" id="cd21146">
    <property type="entry name" value="Nip7_N_euk"/>
    <property type="match status" value="1"/>
</dbReference>
<dbReference type="CDD" id="cd21151">
    <property type="entry name" value="PUA_Nip7-like"/>
    <property type="match status" value="1"/>
</dbReference>
<feature type="domain" description="PUA" evidence="7">
    <location>
        <begin position="95"/>
        <end position="170"/>
    </location>
</feature>
<dbReference type="GO" id="GO:0003723">
    <property type="term" value="F:RNA binding"/>
    <property type="evidence" value="ECO:0007669"/>
    <property type="project" value="UniProtKB-KW"/>
</dbReference>
<dbReference type="PIRSF" id="PIRSF017190">
    <property type="entry name" value="Rbsml_synth_fac_NIP7"/>
    <property type="match status" value="1"/>
</dbReference>
<dbReference type="SUPFAM" id="SSF88697">
    <property type="entry name" value="PUA domain-like"/>
    <property type="match status" value="1"/>
</dbReference>
<dbReference type="AlphaFoldDB" id="A0A7S1SWD7"/>
<dbReference type="FunFam" id="2.30.130.10:FF:000002">
    <property type="entry name" value="60S ribosome subunit biogenesis protein NIP7 homolog"/>
    <property type="match status" value="1"/>
</dbReference>
<dbReference type="Gene3D" id="2.30.130.10">
    <property type="entry name" value="PUA domain"/>
    <property type="match status" value="1"/>
</dbReference>
<comment type="function">
    <text evidence="6">Required for proper 27S pre-rRNA processing and 60S ribosome subunit assembly.</text>
</comment>
<comment type="subcellular location">
    <subcellularLocation>
        <location evidence="1">Nucleus</location>
        <location evidence="1">Nucleolus</location>
    </subcellularLocation>
</comment>
<dbReference type="EMBL" id="HBGG01025754">
    <property type="protein sequence ID" value="CAD9211075.1"/>
    <property type="molecule type" value="Transcribed_RNA"/>
</dbReference>
<evidence type="ECO:0000256" key="1">
    <source>
        <dbReference type="ARBA" id="ARBA00004604"/>
    </source>
</evidence>
<dbReference type="InterPro" id="IPR016686">
    <property type="entry name" value="Ribosomal_synth_fac_NIP7"/>
</dbReference>
<dbReference type="Pfam" id="PF17833">
    <property type="entry name" value="pre-PUA_NIP7"/>
    <property type="match status" value="1"/>
</dbReference>
<evidence type="ECO:0000256" key="5">
    <source>
        <dbReference type="ARBA" id="ARBA00023242"/>
    </source>
</evidence>
<gene>
    <name evidence="8" type="ORF">TCHU04912_LOCUS13314</name>
</gene>
<evidence type="ECO:0000259" key="7">
    <source>
        <dbReference type="SMART" id="SM00359"/>
    </source>
</evidence>
<sequence>MRPLTEEETKQVFEKLYKFIGKSIKTMIDRPDEPYCLRLQKNRVFYVKEALMRRATNFARDKLTSLGTQIGRFTHSGKFHLTVGALGVLAEYSKYKIWVKPSAEMTFLYGNHVVKSGLGRITEGTPANTGVVIFSMSDVPLGFGISAKSTSECRKLDPTAIVALHQADVGEYLRSEDTIV</sequence>
<dbReference type="InterPro" id="IPR036974">
    <property type="entry name" value="PUA_sf"/>
</dbReference>
<dbReference type="SMART" id="SM00359">
    <property type="entry name" value="PUA"/>
    <property type="match status" value="1"/>
</dbReference>
<accession>A0A7S1SWD7</accession>
<evidence type="ECO:0000256" key="2">
    <source>
        <dbReference type="ARBA" id="ARBA00009895"/>
    </source>
</evidence>
<comment type="similarity">
    <text evidence="2 6">Belongs to the NIP7 family.</text>
</comment>
<protein>
    <recommendedName>
        <fullName evidence="6">60S ribosome subunit biogenesis protein NIP7 homolog</fullName>
    </recommendedName>
</protein>
<keyword evidence="5 6" id="KW-0539">Nucleus</keyword>
<dbReference type="SUPFAM" id="SSF88802">
    <property type="entry name" value="Pre-PUA domain"/>
    <property type="match status" value="1"/>
</dbReference>
<dbReference type="InterPro" id="IPR015947">
    <property type="entry name" value="PUA-like_sf"/>
</dbReference>
<dbReference type="PROSITE" id="PS50890">
    <property type="entry name" value="PUA"/>
    <property type="match status" value="1"/>
</dbReference>
<evidence type="ECO:0000256" key="3">
    <source>
        <dbReference type="ARBA" id="ARBA00022517"/>
    </source>
</evidence>
<organism evidence="8">
    <name type="scientific">Tetraselmis chuii</name>
    <dbReference type="NCBI Taxonomy" id="63592"/>
    <lineage>
        <taxon>Eukaryota</taxon>
        <taxon>Viridiplantae</taxon>
        <taxon>Chlorophyta</taxon>
        <taxon>core chlorophytes</taxon>
        <taxon>Chlorodendrophyceae</taxon>
        <taxon>Chlorodendrales</taxon>
        <taxon>Chlorodendraceae</taxon>
        <taxon>Tetraselmis</taxon>
    </lineage>
</organism>
<dbReference type="Gene3D" id="3.10.450.220">
    <property type="match status" value="1"/>
</dbReference>
<keyword evidence="4 6" id="KW-0694">RNA-binding</keyword>
<proteinExistence type="inferred from homology"/>
<dbReference type="InterPro" id="IPR005155">
    <property type="entry name" value="UPF0113_PUA"/>
</dbReference>
<dbReference type="Pfam" id="PF03657">
    <property type="entry name" value="UPF0113"/>
    <property type="match status" value="1"/>
</dbReference>
<reference evidence="8" key="1">
    <citation type="submission" date="2021-01" db="EMBL/GenBank/DDBJ databases">
        <authorList>
            <person name="Corre E."/>
            <person name="Pelletier E."/>
            <person name="Niang G."/>
            <person name="Scheremetjew M."/>
            <person name="Finn R."/>
            <person name="Kale V."/>
            <person name="Holt S."/>
            <person name="Cochrane G."/>
            <person name="Meng A."/>
            <person name="Brown T."/>
            <person name="Cohen L."/>
        </authorList>
    </citation>
    <scope>NUCLEOTIDE SEQUENCE</scope>
    <source>
        <strain evidence="8">PLY429</strain>
    </source>
</reference>
<dbReference type="InterPro" id="IPR002478">
    <property type="entry name" value="PUA"/>
</dbReference>
<dbReference type="GO" id="GO:0005730">
    <property type="term" value="C:nucleolus"/>
    <property type="evidence" value="ECO:0007669"/>
    <property type="project" value="UniProtKB-SubCell"/>
</dbReference>
<dbReference type="FunFam" id="3.10.450.220:FF:000001">
    <property type="entry name" value="60S ribosome subunit biogenesis protein NIP7 homolog"/>
    <property type="match status" value="1"/>
</dbReference>
<dbReference type="InterPro" id="IPR040598">
    <property type="entry name" value="NIP7_N"/>
</dbReference>
<evidence type="ECO:0000313" key="8">
    <source>
        <dbReference type="EMBL" id="CAD9211075.1"/>
    </source>
</evidence>
<name>A0A7S1SWD7_9CHLO</name>
<dbReference type="InterPro" id="IPR055359">
    <property type="entry name" value="Nip7_N_euk"/>
</dbReference>
<evidence type="ECO:0000256" key="6">
    <source>
        <dbReference type="PIRNR" id="PIRNR017190"/>
    </source>
</evidence>